<dbReference type="InterPro" id="IPR036388">
    <property type="entry name" value="WH-like_DNA-bd_sf"/>
</dbReference>
<proteinExistence type="predicted"/>
<reference evidence="1" key="1">
    <citation type="journal article" date="2020" name="Stud. Mycol.">
        <title>101 Dothideomycetes genomes: a test case for predicting lifestyles and emergence of pathogens.</title>
        <authorList>
            <person name="Haridas S."/>
            <person name="Albert R."/>
            <person name="Binder M."/>
            <person name="Bloem J."/>
            <person name="Labutti K."/>
            <person name="Salamov A."/>
            <person name="Andreopoulos B."/>
            <person name="Baker S."/>
            <person name="Barry K."/>
            <person name="Bills G."/>
            <person name="Bluhm B."/>
            <person name="Cannon C."/>
            <person name="Castanera R."/>
            <person name="Culley D."/>
            <person name="Daum C."/>
            <person name="Ezra D."/>
            <person name="Gonzalez J."/>
            <person name="Henrissat B."/>
            <person name="Kuo A."/>
            <person name="Liang C."/>
            <person name="Lipzen A."/>
            <person name="Lutzoni F."/>
            <person name="Magnuson J."/>
            <person name="Mondo S."/>
            <person name="Nolan M."/>
            <person name="Ohm R."/>
            <person name="Pangilinan J."/>
            <person name="Park H.-J."/>
            <person name="Ramirez L."/>
            <person name="Alfaro M."/>
            <person name="Sun H."/>
            <person name="Tritt A."/>
            <person name="Yoshinaga Y."/>
            <person name="Zwiers L.-H."/>
            <person name="Turgeon B."/>
            <person name="Goodwin S."/>
            <person name="Spatafora J."/>
            <person name="Crous P."/>
            <person name="Grigoriev I."/>
        </authorList>
    </citation>
    <scope>NUCLEOTIDE SEQUENCE</scope>
    <source>
        <strain evidence="1">CBS 122681</strain>
    </source>
</reference>
<dbReference type="Proteomes" id="UP000799324">
    <property type="component" value="Unassembled WGS sequence"/>
</dbReference>
<organism evidence="1 2">
    <name type="scientific">Lophiostoma macrostomum CBS 122681</name>
    <dbReference type="NCBI Taxonomy" id="1314788"/>
    <lineage>
        <taxon>Eukaryota</taxon>
        <taxon>Fungi</taxon>
        <taxon>Dikarya</taxon>
        <taxon>Ascomycota</taxon>
        <taxon>Pezizomycotina</taxon>
        <taxon>Dothideomycetes</taxon>
        <taxon>Pleosporomycetidae</taxon>
        <taxon>Pleosporales</taxon>
        <taxon>Lophiostomataceae</taxon>
        <taxon>Lophiostoma</taxon>
    </lineage>
</organism>
<dbReference type="Gene3D" id="1.10.10.10">
    <property type="entry name" value="Winged helix-like DNA-binding domain superfamily/Winged helix DNA-binding domain"/>
    <property type="match status" value="1"/>
</dbReference>
<dbReference type="SUPFAM" id="SSF46785">
    <property type="entry name" value="Winged helix' DNA-binding domain"/>
    <property type="match status" value="1"/>
</dbReference>
<protein>
    <submittedName>
        <fullName evidence="1">Uncharacterized protein</fullName>
    </submittedName>
</protein>
<dbReference type="AlphaFoldDB" id="A0A6A6TAH4"/>
<evidence type="ECO:0000313" key="2">
    <source>
        <dbReference type="Proteomes" id="UP000799324"/>
    </source>
</evidence>
<keyword evidence="2" id="KW-1185">Reference proteome</keyword>
<accession>A0A6A6TAH4</accession>
<dbReference type="EMBL" id="MU004338">
    <property type="protein sequence ID" value="KAF2656307.1"/>
    <property type="molecule type" value="Genomic_DNA"/>
</dbReference>
<sequence length="178" mass="19889">MLSYPIDELVVSNLTRILTFGHHDDIKKTIKVQDCLEVPRTLSIKPKDSTTVSPVLQDLASLGLDFSSSTDQTTRRHLLDQACAVWSNLETPWNTSNGHSWIQPALLLAMSEGTERGIWTYLASLDEPFGVSGVSHAIGIDRRVLSRLMRHLAATGYLRETEPEVYIRTNSIKAMARI</sequence>
<evidence type="ECO:0000313" key="1">
    <source>
        <dbReference type="EMBL" id="KAF2656307.1"/>
    </source>
</evidence>
<gene>
    <name evidence="1" type="ORF">K491DRAFT_393977</name>
</gene>
<dbReference type="InterPro" id="IPR036390">
    <property type="entry name" value="WH_DNA-bd_sf"/>
</dbReference>
<name>A0A6A6TAH4_9PLEO</name>
<dbReference type="OrthoDB" id="3340390at2759"/>